<feature type="compositionally biased region" description="Low complexity" evidence="1">
    <location>
        <begin position="228"/>
        <end position="254"/>
    </location>
</feature>
<dbReference type="Proteomes" id="UP000034854">
    <property type="component" value="Unassembled WGS sequence"/>
</dbReference>
<dbReference type="SUPFAM" id="SSF74853">
    <property type="entry name" value="Lamin A/C globular tail domain"/>
    <property type="match status" value="1"/>
</dbReference>
<sequence>MRFIVNEIPAMKSARLPIAITVLGLLLFTVSSLLIHPLETLKAVADHVVISEVQIAGVSTNDDFIELYNPTSSDVDLSNMRFVKRSSTGSANDDIVVFGTGETIAAHGYYLWCNNGLDATLSCDRNTSDTVANNNSVALAHDDGTIEDAVTFGTPDNPLGEGTFLSAPDAGTSVERKASASSDETSMGAGGAEETHGNGQDTDNNVEDFLPRSSPQPQNATSATEQLPVPTATPTSTPTETPTETPTPTVTPTESPTPTPTETPTPTLTPTESPTPTLTPTLTPTPMPPGNPTVHLPGLLFSCKIEYMPLRMFGFTFRMPKISV</sequence>
<feature type="region of interest" description="Disordered" evidence="1">
    <location>
        <begin position="149"/>
        <end position="276"/>
    </location>
</feature>
<keyword evidence="3" id="KW-0255">Endonuclease</keyword>
<keyword evidence="3" id="KW-0378">Hydrolase</keyword>
<dbReference type="Gene3D" id="2.60.40.1260">
    <property type="entry name" value="Lamin Tail domain"/>
    <property type="match status" value="1"/>
</dbReference>
<feature type="compositionally biased region" description="Low complexity" evidence="1">
    <location>
        <begin position="264"/>
        <end position="276"/>
    </location>
</feature>
<dbReference type="Pfam" id="PF00932">
    <property type="entry name" value="LTD"/>
    <property type="match status" value="1"/>
</dbReference>
<dbReference type="PATRIC" id="fig|1618409.3.peg.747"/>
<comment type="caution">
    <text evidence="3">The sequence shown here is derived from an EMBL/GenBank/DDBJ whole genome shotgun (WGS) entry which is preliminary data.</text>
</comment>
<evidence type="ECO:0000256" key="1">
    <source>
        <dbReference type="SAM" id="MobiDB-lite"/>
    </source>
</evidence>
<dbReference type="InterPro" id="IPR001322">
    <property type="entry name" value="Lamin_tail_dom"/>
</dbReference>
<dbReference type="GO" id="GO:0004527">
    <property type="term" value="F:exonuclease activity"/>
    <property type="evidence" value="ECO:0007669"/>
    <property type="project" value="UniProtKB-KW"/>
</dbReference>
<evidence type="ECO:0000313" key="3">
    <source>
        <dbReference type="EMBL" id="KKR86356.1"/>
    </source>
</evidence>
<proteinExistence type="predicted"/>
<accession>A0A0G0UFZ5</accession>
<feature type="domain" description="LTD" evidence="2">
    <location>
        <begin position="35"/>
        <end position="189"/>
    </location>
</feature>
<feature type="compositionally biased region" description="Polar residues" evidence="1">
    <location>
        <begin position="213"/>
        <end position="225"/>
    </location>
</feature>
<evidence type="ECO:0000313" key="4">
    <source>
        <dbReference type="Proteomes" id="UP000034854"/>
    </source>
</evidence>
<dbReference type="EMBL" id="LCAG01000016">
    <property type="protein sequence ID" value="KKR86356.1"/>
    <property type="molecule type" value="Genomic_DNA"/>
</dbReference>
<keyword evidence="3" id="KW-0269">Exonuclease</keyword>
<dbReference type="PROSITE" id="PS51841">
    <property type="entry name" value="LTD"/>
    <property type="match status" value="1"/>
</dbReference>
<name>A0A0G0UFZ5_9BACT</name>
<protein>
    <submittedName>
        <fullName evidence="3">Endonuclease/exonuclease/phosphatase</fullName>
    </submittedName>
</protein>
<dbReference type="InterPro" id="IPR036415">
    <property type="entry name" value="Lamin_tail_dom_sf"/>
</dbReference>
<evidence type="ECO:0000259" key="2">
    <source>
        <dbReference type="PROSITE" id="PS51841"/>
    </source>
</evidence>
<dbReference type="AlphaFoldDB" id="A0A0G0UFZ5"/>
<organism evidence="3 4">
    <name type="scientific">Candidatus Curtissbacteria bacterium GW2011_GWA1_41_11</name>
    <dbReference type="NCBI Taxonomy" id="1618409"/>
    <lineage>
        <taxon>Bacteria</taxon>
        <taxon>Candidatus Curtissiibacteriota</taxon>
    </lineage>
</organism>
<gene>
    <name evidence="3" type="ORF">UU34_C0016G0016</name>
</gene>
<dbReference type="GO" id="GO:0004519">
    <property type="term" value="F:endonuclease activity"/>
    <property type="evidence" value="ECO:0007669"/>
    <property type="project" value="UniProtKB-KW"/>
</dbReference>
<keyword evidence="3" id="KW-0540">Nuclease</keyword>
<reference evidence="3 4" key="1">
    <citation type="journal article" date="2015" name="Nature">
        <title>rRNA introns, odd ribosomes, and small enigmatic genomes across a large radiation of phyla.</title>
        <authorList>
            <person name="Brown C.T."/>
            <person name="Hug L.A."/>
            <person name="Thomas B.C."/>
            <person name="Sharon I."/>
            <person name="Castelle C.J."/>
            <person name="Singh A."/>
            <person name="Wilkins M.J."/>
            <person name="Williams K.H."/>
            <person name="Banfield J.F."/>
        </authorList>
    </citation>
    <scope>NUCLEOTIDE SEQUENCE [LARGE SCALE GENOMIC DNA]</scope>
</reference>